<dbReference type="Pfam" id="PF02469">
    <property type="entry name" value="Fasciclin"/>
    <property type="match status" value="2"/>
</dbReference>
<dbReference type="Gene3D" id="2.30.180.10">
    <property type="entry name" value="FAS1 domain"/>
    <property type="match status" value="2"/>
</dbReference>
<evidence type="ECO:0000256" key="1">
    <source>
        <dbReference type="SAM" id="SignalP"/>
    </source>
</evidence>
<protein>
    <submittedName>
        <fullName evidence="3">Putative surface protein with fasciclin (FAS1) repeats</fullName>
    </submittedName>
</protein>
<sequence length="327" mass="34271">MKFILKPLKVFLVLTLFFGMYACDDDDNDNVIEIEASISALVQADNNLGALADALFEANLISEFEGTTEYTLLAPTNQAFTAFLLDNGWDNVSEIPDETLRKILLNHVIPGTYPASELNSQTTGYLTTASNAGPNNTNVSTFFNALSGVSFNGGSSNGGATVDEADIVATNGIIHIVDAVIQLPDVTTFAAADPEFSTLVSALTDSTPSTDFIGILSRDEGEYVDGINPPFTVFAPINSGFDAITLPTEEGEVAAILQTHVVTNANLTSATLTNGTVTTLNGDVTIDTTGPTLEGAGNTSATAILTTDIQATNGVIHVIEEVLLPAN</sequence>
<dbReference type="InterPro" id="IPR000782">
    <property type="entry name" value="FAS1_domain"/>
</dbReference>
<dbReference type="PANTHER" id="PTHR10900:SF77">
    <property type="entry name" value="FI19380P1"/>
    <property type="match status" value="1"/>
</dbReference>
<keyword evidence="4" id="KW-1185">Reference proteome</keyword>
<dbReference type="PANTHER" id="PTHR10900">
    <property type="entry name" value="PERIOSTIN-RELATED"/>
    <property type="match status" value="1"/>
</dbReference>
<dbReference type="EMBL" id="SGXE01000001">
    <property type="protein sequence ID" value="RZT00357.1"/>
    <property type="molecule type" value="Genomic_DNA"/>
</dbReference>
<dbReference type="InterPro" id="IPR036378">
    <property type="entry name" value="FAS1_dom_sf"/>
</dbReference>
<proteinExistence type="predicted"/>
<keyword evidence="1" id="KW-0732">Signal</keyword>
<comment type="caution">
    <text evidence="3">The sequence shown here is derived from an EMBL/GenBank/DDBJ whole genome shotgun (WGS) entry which is preliminary data.</text>
</comment>
<dbReference type="AlphaFoldDB" id="A0A4Q7PIF1"/>
<name>A0A4Q7PIF1_9FLAO</name>
<evidence type="ECO:0000313" key="4">
    <source>
        <dbReference type="Proteomes" id="UP000292262"/>
    </source>
</evidence>
<accession>A0A4Q7PIF1</accession>
<evidence type="ECO:0000259" key="2">
    <source>
        <dbReference type="PROSITE" id="PS50213"/>
    </source>
</evidence>
<dbReference type="Proteomes" id="UP000292262">
    <property type="component" value="Unassembled WGS sequence"/>
</dbReference>
<evidence type="ECO:0000313" key="3">
    <source>
        <dbReference type="EMBL" id="RZT00357.1"/>
    </source>
</evidence>
<feature type="domain" description="FAS1" evidence="2">
    <location>
        <begin position="35"/>
        <end position="181"/>
    </location>
</feature>
<reference evidence="3 4" key="1">
    <citation type="submission" date="2019-02" db="EMBL/GenBank/DDBJ databases">
        <title>Genomic Encyclopedia of Type Strains, Phase IV (KMG-IV): sequencing the most valuable type-strain genomes for metagenomic binning, comparative biology and taxonomic classification.</title>
        <authorList>
            <person name="Goeker M."/>
        </authorList>
    </citation>
    <scope>NUCLEOTIDE SEQUENCE [LARGE SCALE GENOMIC DNA]</scope>
    <source>
        <strain evidence="3 4">DSM 17196</strain>
    </source>
</reference>
<dbReference type="OrthoDB" id="9800666at2"/>
<feature type="domain" description="FAS1" evidence="2">
    <location>
        <begin position="183"/>
        <end position="323"/>
    </location>
</feature>
<dbReference type="SMART" id="SM00554">
    <property type="entry name" value="FAS1"/>
    <property type="match status" value="2"/>
</dbReference>
<feature type="signal peptide" evidence="1">
    <location>
        <begin position="1"/>
        <end position="22"/>
    </location>
</feature>
<organism evidence="3 4">
    <name type="scientific">Aquimarina brevivitae</name>
    <dbReference type="NCBI Taxonomy" id="323412"/>
    <lineage>
        <taxon>Bacteria</taxon>
        <taxon>Pseudomonadati</taxon>
        <taxon>Bacteroidota</taxon>
        <taxon>Flavobacteriia</taxon>
        <taxon>Flavobacteriales</taxon>
        <taxon>Flavobacteriaceae</taxon>
        <taxon>Aquimarina</taxon>
    </lineage>
</organism>
<dbReference type="SUPFAM" id="SSF82153">
    <property type="entry name" value="FAS1 domain"/>
    <property type="match status" value="2"/>
</dbReference>
<dbReference type="PROSITE" id="PS51257">
    <property type="entry name" value="PROKAR_LIPOPROTEIN"/>
    <property type="match status" value="1"/>
</dbReference>
<dbReference type="PROSITE" id="PS50213">
    <property type="entry name" value="FAS1"/>
    <property type="match status" value="2"/>
</dbReference>
<dbReference type="RefSeq" id="WP_130286135.1">
    <property type="nucleotide sequence ID" value="NZ_SGXE01000001.1"/>
</dbReference>
<dbReference type="GO" id="GO:0005615">
    <property type="term" value="C:extracellular space"/>
    <property type="evidence" value="ECO:0007669"/>
    <property type="project" value="TreeGrafter"/>
</dbReference>
<gene>
    <name evidence="3" type="ORF">EV197_1593</name>
</gene>
<dbReference type="InterPro" id="IPR050904">
    <property type="entry name" value="Adhesion/Biosynth-related"/>
</dbReference>
<feature type="chain" id="PRO_5020180100" evidence="1">
    <location>
        <begin position="23"/>
        <end position="327"/>
    </location>
</feature>